<evidence type="ECO:0000256" key="1">
    <source>
        <dbReference type="SAM" id="MobiDB-lite"/>
    </source>
</evidence>
<dbReference type="GO" id="GO:0002188">
    <property type="term" value="P:translation reinitiation"/>
    <property type="evidence" value="ECO:0007669"/>
    <property type="project" value="TreeGrafter"/>
</dbReference>
<gene>
    <name evidence="3" type="primary">DENR_1</name>
    <name evidence="3" type="ORF">g.31436</name>
</gene>
<reference evidence="3" key="1">
    <citation type="journal article" date="2016" name="Gigascience">
        <title>De novo construction of an expanded transcriptome assembly for the western tarnished plant bug, Lygus hesperus.</title>
        <authorList>
            <person name="Tassone E.E."/>
            <person name="Geib S.M."/>
            <person name="Hall B."/>
            <person name="Fabrick J.A."/>
            <person name="Brent C.S."/>
            <person name="Hull J.J."/>
        </authorList>
    </citation>
    <scope>NUCLEOTIDE SEQUENCE</scope>
</reference>
<dbReference type="InterPro" id="IPR050318">
    <property type="entry name" value="DENR/SUI1_TIF"/>
</dbReference>
<feature type="compositionally biased region" description="Basic residues" evidence="1">
    <location>
        <begin position="64"/>
        <end position="76"/>
    </location>
</feature>
<proteinExistence type="predicted"/>
<evidence type="ECO:0000259" key="2">
    <source>
        <dbReference type="Pfam" id="PF21023"/>
    </source>
</evidence>
<dbReference type="EMBL" id="GDHC01015189">
    <property type="protein sequence ID" value="JAQ03440.1"/>
    <property type="molecule type" value="Transcribed_RNA"/>
</dbReference>
<organism evidence="3">
    <name type="scientific">Lygus hesperus</name>
    <name type="common">Western plant bug</name>
    <dbReference type="NCBI Taxonomy" id="30085"/>
    <lineage>
        <taxon>Eukaryota</taxon>
        <taxon>Metazoa</taxon>
        <taxon>Ecdysozoa</taxon>
        <taxon>Arthropoda</taxon>
        <taxon>Hexapoda</taxon>
        <taxon>Insecta</taxon>
        <taxon>Pterygota</taxon>
        <taxon>Neoptera</taxon>
        <taxon>Paraneoptera</taxon>
        <taxon>Hemiptera</taxon>
        <taxon>Heteroptera</taxon>
        <taxon>Panheteroptera</taxon>
        <taxon>Cimicomorpha</taxon>
        <taxon>Miridae</taxon>
        <taxon>Mirini</taxon>
        <taxon>Lygus</taxon>
    </lineage>
</organism>
<feature type="region of interest" description="Disordered" evidence="1">
    <location>
        <begin position="57"/>
        <end position="85"/>
    </location>
</feature>
<dbReference type="Pfam" id="PF21023">
    <property type="entry name" value="DENR_N"/>
    <property type="match status" value="1"/>
</dbReference>
<evidence type="ECO:0000313" key="3">
    <source>
        <dbReference type="EMBL" id="JAQ03440.1"/>
    </source>
</evidence>
<sequence length="100" mass="11642">MGTVQYPLTVLYCGNCTLPIEYCEYHPEHDKCKQWLEKNLPDEFEKILNINDALDEEGGEEKKRQKRGGKGVVKSRKKEEGSDKIFLRRPRAVHSSCHHK</sequence>
<protein>
    <submittedName>
        <fullName evidence="3">Density-regulated protein</fullName>
    </submittedName>
</protein>
<name>A0A146L9Y5_LYGHE</name>
<dbReference type="PANTHER" id="PTHR12789:SF0">
    <property type="entry name" value="DENSITY-REGULATED PROTEIN"/>
    <property type="match status" value="1"/>
</dbReference>
<dbReference type="AlphaFoldDB" id="A0A146L9Y5"/>
<feature type="domain" description="DENR N-terminal" evidence="2">
    <location>
        <begin position="10"/>
        <end position="46"/>
    </location>
</feature>
<dbReference type="GO" id="GO:0003729">
    <property type="term" value="F:mRNA binding"/>
    <property type="evidence" value="ECO:0007669"/>
    <property type="project" value="TreeGrafter"/>
</dbReference>
<dbReference type="InterPro" id="IPR048517">
    <property type="entry name" value="DENR_N"/>
</dbReference>
<accession>A0A146L9Y5</accession>
<dbReference type="GO" id="GO:0001731">
    <property type="term" value="P:formation of translation preinitiation complex"/>
    <property type="evidence" value="ECO:0007669"/>
    <property type="project" value="TreeGrafter"/>
</dbReference>
<dbReference type="PANTHER" id="PTHR12789">
    <property type="entry name" value="DENSITY-REGULATED PROTEIN HOMOLOG"/>
    <property type="match status" value="1"/>
</dbReference>